<dbReference type="Proteomes" id="UP001405405">
    <property type="component" value="Unassembled WGS sequence"/>
</dbReference>
<protein>
    <submittedName>
        <fullName evidence="3">SRPBCC domain-containing protein</fullName>
    </submittedName>
</protein>
<evidence type="ECO:0000256" key="1">
    <source>
        <dbReference type="ARBA" id="ARBA00006817"/>
    </source>
</evidence>
<sequence length="153" mass="17225">MPLTDFHQEMEQMMTTFTASRDIPASREQIFAAISSPERLARWWGPAGFSNTFDVCEFQTGGRWSFTMHGPDGKNYPNESVFAEVAEPEKVVVEHVSSPAFRLTIALETRLGSTRVIWSQLFEDAGQAERLASIVIPANEQNLKRLEAEVLHP</sequence>
<evidence type="ECO:0000313" key="4">
    <source>
        <dbReference type="Proteomes" id="UP001405405"/>
    </source>
</evidence>
<evidence type="ECO:0000259" key="2">
    <source>
        <dbReference type="Pfam" id="PF08327"/>
    </source>
</evidence>
<dbReference type="InterPro" id="IPR023393">
    <property type="entry name" value="START-like_dom_sf"/>
</dbReference>
<gene>
    <name evidence="3" type="ORF">VA599_01575</name>
</gene>
<dbReference type="InterPro" id="IPR013538">
    <property type="entry name" value="ASHA1/2-like_C"/>
</dbReference>
<dbReference type="RefSeq" id="WP_199776155.1">
    <property type="nucleotide sequence ID" value="NZ_JAYFSJ010000001.1"/>
</dbReference>
<comment type="similarity">
    <text evidence="1">Belongs to the AHA1 family.</text>
</comment>
<keyword evidence="4" id="KW-1185">Reference proteome</keyword>
<organism evidence="3 4">
    <name type="scientific">Chromobacterium indicum</name>
    <dbReference type="NCBI Taxonomy" id="3110228"/>
    <lineage>
        <taxon>Bacteria</taxon>
        <taxon>Pseudomonadati</taxon>
        <taxon>Pseudomonadota</taxon>
        <taxon>Betaproteobacteria</taxon>
        <taxon>Neisseriales</taxon>
        <taxon>Chromobacteriaceae</taxon>
        <taxon>Chromobacterium</taxon>
    </lineage>
</organism>
<dbReference type="SUPFAM" id="SSF55961">
    <property type="entry name" value="Bet v1-like"/>
    <property type="match status" value="1"/>
</dbReference>
<dbReference type="Pfam" id="PF08327">
    <property type="entry name" value="AHSA1"/>
    <property type="match status" value="1"/>
</dbReference>
<reference evidence="3 4" key="1">
    <citation type="submission" date="2023-12" db="EMBL/GenBank/DDBJ databases">
        <title>Chromobacterium sp. strain TRC.1.1.SA producing antimicrobial pigment.</title>
        <authorList>
            <person name="Verma N."/>
            <person name="Choksket S."/>
            <person name="Pinnaka A.K."/>
            <person name="Korpole S."/>
        </authorList>
    </citation>
    <scope>NUCLEOTIDE SEQUENCE [LARGE SCALE GENOMIC DNA]</scope>
    <source>
        <strain evidence="3 4">TRC1.1.SA</strain>
    </source>
</reference>
<feature type="domain" description="Activator of Hsp90 ATPase homologue 1/2-like C-terminal" evidence="2">
    <location>
        <begin position="25"/>
        <end position="148"/>
    </location>
</feature>
<evidence type="ECO:0000313" key="3">
    <source>
        <dbReference type="EMBL" id="MEN7429416.1"/>
    </source>
</evidence>
<dbReference type="Gene3D" id="3.30.530.20">
    <property type="match status" value="1"/>
</dbReference>
<dbReference type="EMBL" id="JAYFSJ010000001">
    <property type="protein sequence ID" value="MEN7429416.1"/>
    <property type="molecule type" value="Genomic_DNA"/>
</dbReference>
<name>A0ABV0CDZ1_9NEIS</name>
<proteinExistence type="inferred from homology"/>
<accession>A0ABV0CDZ1</accession>
<comment type="caution">
    <text evidence="3">The sequence shown here is derived from an EMBL/GenBank/DDBJ whole genome shotgun (WGS) entry which is preliminary data.</text>
</comment>